<keyword evidence="5" id="KW-1185">Reference proteome</keyword>
<keyword evidence="1 3" id="KW-0805">Transcription regulation</keyword>
<evidence type="ECO:0000313" key="5">
    <source>
        <dbReference type="Proteomes" id="UP000737113"/>
    </source>
</evidence>
<dbReference type="InterPro" id="IPR007448">
    <property type="entry name" value="Sigma70_reg_Rsd_AlgQ"/>
</dbReference>
<organism evidence="4 5">
    <name type="scientific">Shewanella salipaludis</name>
    <dbReference type="NCBI Taxonomy" id="2723052"/>
    <lineage>
        <taxon>Bacteria</taxon>
        <taxon>Pseudomonadati</taxon>
        <taxon>Pseudomonadota</taxon>
        <taxon>Gammaproteobacteria</taxon>
        <taxon>Alteromonadales</taxon>
        <taxon>Shewanellaceae</taxon>
        <taxon>Shewanella</taxon>
    </lineage>
</organism>
<dbReference type="Proteomes" id="UP000737113">
    <property type="component" value="Unassembled WGS sequence"/>
</dbReference>
<dbReference type="GO" id="GO:0006355">
    <property type="term" value="P:regulation of DNA-templated transcription"/>
    <property type="evidence" value="ECO:0007669"/>
    <property type="project" value="InterPro"/>
</dbReference>
<dbReference type="Pfam" id="PF04353">
    <property type="entry name" value="Rsd_AlgQ"/>
    <property type="match status" value="1"/>
</dbReference>
<evidence type="ECO:0000256" key="1">
    <source>
        <dbReference type="ARBA" id="ARBA00023015"/>
    </source>
</evidence>
<dbReference type="InterPro" id="IPR038309">
    <property type="entry name" value="Rsd/AlgQ_sf"/>
</dbReference>
<name>A0A972FVP4_9GAMM</name>
<keyword evidence="2 3" id="KW-0804">Transcription</keyword>
<dbReference type="AlphaFoldDB" id="A0A972FVP4"/>
<comment type="caution">
    <text evidence="4">The sequence shown here is derived from an EMBL/GenBank/DDBJ whole genome shotgun (WGS) entry which is preliminary data.</text>
</comment>
<proteinExistence type="inferred from homology"/>
<evidence type="ECO:0000256" key="2">
    <source>
        <dbReference type="ARBA" id="ARBA00023163"/>
    </source>
</evidence>
<dbReference type="EMBL" id="JAAXYH010000019">
    <property type="protein sequence ID" value="NMH66948.1"/>
    <property type="molecule type" value="Genomic_DNA"/>
</dbReference>
<gene>
    <name evidence="4" type="primary">rsd</name>
    <name evidence="4" type="ORF">HC757_17460</name>
</gene>
<comment type="similarity">
    <text evidence="3">Belongs to the Rsd/AlgQ family.</text>
</comment>
<protein>
    <submittedName>
        <fullName evidence="4">Sigma D regulator</fullName>
    </submittedName>
</protein>
<reference evidence="4" key="1">
    <citation type="submission" date="2020-04" db="EMBL/GenBank/DDBJ databases">
        <title>Description of Shewanella salipaludis sp. nov., isolated from a salt marsh.</title>
        <authorList>
            <person name="Park S."/>
            <person name="Yoon J.-H."/>
        </authorList>
    </citation>
    <scope>NUCLEOTIDE SEQUENCE</scope>
    <source>
        <strain evidence="4">SHSM-M6</strain>
    </source>
</reference>
<dbReference type="RefSeq" id="WP_169565672.1">
    <property type="nucleotide sequence ID" value="NZ_JAAXYH010000019.1"/>
</dbReference>
<evidence type="ECO:0000313" key="4">
    <source>
        <dbReference type="EMBL" id="NMH66948.1"/>
    </source>
</evidence>
<dbReference type="Gene3D" id="1.20.120.1370">
    <property type="entry name" value="Regulator of RNA polymerase sigma(70) subunit, domain 4"/>
    <property type="match status" value="1"/>
</dbReference>
<sequence length="164" mass="18680">MLRQLEKAEKKWGGANTLIDQWLNNRRKLLVNYCQIAGLPPYGSPGKSLPSFDHVKSFCEQLLDYVSEGHFEVYDKVVSACEKNGNSGRSLAKELLPKISQTTDAALDFSDKYTEARDEQVLYQLDQDLSRLADAMETRFELEDELLEVLHSKHAEKRSQRVGS</sequence>
<dbReference type="NCBIfam" id="NF008723">
    <property type="entry name" value="PRK11718.1"/>
    <property type="match status" value="1"/>
</dbReference>
<evidence type="ECO:0000256" key="3">
    <source>
        <dbReference type="RuleBase" id="RU004409"/>
    </source>
</evidence>
<accession>A0A972FVP4</accession>
<dbReference type="PIRSF" id="PIRSF016548">
    <property type="entry name" value="Rsd_AlgQ"/>
    <property type="match status" value="1"/>
</dbReference>